<dbReference type="InterPro" id="IPR041405">
    <property type="entry name" value="T3RM_EcoP15I_C"/>
</dbReference>
<dbReference type="OrthoDB" id="9800801at2"/>
<keyword evidence="3" id="KW-1185">Reference proteome</keyword>
<dbReference type="AlphaFoldDB" id="I7J079"/>
<accession>I7J079</accession>
<evidence type="ECO:0000313" key="2">
    <source>
        <dbReference type="EMBL" id="CCI85532.1"/>
    </source>
</evidence>
<dbReference type="Proteomes" id="UP000009311">
    <property type="component" value="Unassembled WGS sequence"/>
</dbReference>
<dbReference type="Pfam" id="PF18273">
    <property type="entry name" value="T3RM_EcoP15I_C"/>
    <property type="match status" value="1"/>
</dbReference>
<dbReference type="EMBL" id="CAKD01000022">
    <property type="protein sequence ID" value="CCI85532.1"/>
    <property type="molecule type" value="Genomic_DNA"/>
</dbReference>
<proteinExistence type="predicted"/>
<evidence type="ECO:0000313" key="3">
    <source>
        <dbReference type="Proteomes" id="UP000009311"/>
    </source>
</evidence>
<gene>
    <name evidence="2" type="ORF">BN53_05440</name>
</gene>
<sequence>MAVTANLSWCNEPTFNTNSDGREIPTKGGKATYDAGYRSIDEISREQIRRAAAKIKEDNALTISEDFDGSFKHYRVVKPTKKLLSEIYDFDPNGDTMFSDMLNSYSSEALNVDGSATGKQTILTTWLAKDGYSFDTKINELDIAGYKATVVDDTRLYLTDTYWNSESTKELLNLLGTHQLTVQTIVLFGYSFSGADLKELETGLQQIDSRVNLIKRY</sequence>
<dbReference type="STRING" id="1423790.BN53_05440"/>
<feature type="domain" description="Type III R-M EcoP15I C-terminal" evidence="1">
    <location>
        <begin position="118"/>
        <end position="212"/>
    </location>
</feature>
<protein>
    <submittedName>
        <fullName evidence="2">Type III restriction-modification system methylation subunit</fullName>
    </submittedName>
</protein>
<name>I7J079_9LACO</name>
<dbReference type="eggNOG" id="COG2189">
    <property type="taxonomic scope" value="Bacteria"/>
</dbReference>
<comment type="caution">
    <text evidence="2">The sequence shown here is derived from an EMBL/GenBank/DDBJ whole genome shotgun (WGS) entry which is preliminary data.</text>
</comment>
<evidence type="ECO:0000259" key="1">
    <source>
        <dbReference type="Pfam" id="PF18273"/>
    </source>
</evidence>
<organism evidence="2 3">
    <name type="scientific">Lactobacillus pasteurii DSM 23907 = CRBIP 24.76</name>
    <dbReference type="NCBI Taxonomy" id="1423790"/>
    <lineage>
        <taxon>Bacteria</taxon>
        <taxon>Bacillati</taxon>
        <taxon>Bacillota</taxon>
        <taxon>Bacilli</taxon>
        <taxon>Lactobacillales</taxon>
        <taxon>Lactobacillaceae</taxon>
        <taxon>Lactobacillus</taxon>
    </lineage>
</organism>
<reference evidence="2 3" key="1">
    <citation type="submission" date="2012-06" db="EMBL/GenBank/DDBJ databases">
        <title>Draft Genome Sequence of Lactobacillus pasteurii CRBIP 24.76T.</title>
        <authorList>
            <person name="Cousin S."/>
            <person name="Bouchier C."/>
            <person name="Loux V."/>
            <person name="Ma L."/>
            <person name="Creno S."/>
            <person name="Bizet C."/>
            <person name="Clermont D."/>
        </authorList>
    </citation>
    <scope>NUCLEOTIDE SEQUENCE [LARGE SCALE GENOMIC DNA]</scope>
    <source>
        <strain evidence="3">CRBIP 24.76T</strain>
    </source>
</reference>
<dbReference type="PATRIC" id="fig|1423790.3.peg.1495"/>